<dbReference type="Pfam" id="PF07992">
    <property type="entry name" value="Pyr_redox_2"/>
    <property type="match status" value="1"/>
</dbReference>
<keyword evidence="7 14" id="KW-0274">FAD</keyword>
<comment type="catalytic activity">
    <reaction evidence="12 16">
        <text>N(6)-[(R)-dihydrolipoyl]-L-lysyl-[protein] + NAD(+) = N(6)-[(R)-lipoyl]-L-lysyl-[protein] + NADH + H(+)</text>
        <dbReference type="Rhea" id="RHEA:15045"/>
        <dbReference type="Rhea" id="RHEA-COMP:10474"/>
        <dbReference type="Rhea" id="RHEA-COMP:10475"/>
        <dbReference type="ChEBI" id="CHEBI:15378"/>
        <dbReference type="ChEBI" id="CHEBI:57540"/>
        <dbReference type="ChEBI" id="CHEBI:57945"/>
        <dbReference type="ChEBI" id="CHEBI:83099"/>
        <dbReference type="ChEBI" id="CHEBI:83100"/>
        <dbReference type="EC" id="1.8.1.4"/>
    </reaction>
</comment>
<feature type="binding site" evidence="14">
    <location>
        <position position="56"/>
    </location>
    <ligand>
        <name>FAD</name>
        <dbReference type="ChEBI" id="CHEBI:57692"/>
    </ligand>
</feature>
<dbReference type="PANTHER" id="PTHR22912:SF217">
    <property type="entry name" value="DIHYDROLIPOYL DEHYDROGENASE"/>
    <property type="match status" value="1"/>
</dbReference>
<keyword evidence="8 16" id="KW-0560">Oxidoreductase</keyword>
<evidence type="ECO:0000256" key="8">
    <source>
        <dbReference type="ARBA" id="ARBA00023002"/>
    </source>
</evidence>
<evidence type="ECO:0000256" key="9">
    <source>
        <dbReference type="ARBA" id="ARBA00023027"/>
    </source>
</evidence>
<keyword evidence="9 14" id="KW-0520">NAD</keyword>
<dbReference type="SUPFAM" id="SSF55424">
    <property type="entry name" value="FAD/NAD-linked reductases, dimerisation (C-terminal) domain"/>
    <property type="match status" value="1"/>
</dbReference>
<keyword evidence="20" id="KW-1185">Reference proteome</keyword>
<dbReference type="Proteomes" id="UP001059380">
    <property type="component" value="Chromosome"/>
</dbReference>
<keyword evidence="6 16" id="KW-0285">Flavoprotein</keyword>
<keyword evidence="11 16" id="KW-0676">Redox-active center</keyword>
<reference evidence="19" key="1">
    <citation type="submission" date="2021-04" db="EMBL/GenBank/DDBJ databases">
        <title>Phylogenetic analysis of Acidobacteriaceae.</title>
        <authorList>
            <person name="Qiu L."/>
            <person name="Zhang Q."/>
        </authorList>
    </citation>
    <scope>NUCLEOTIDE SEQUENCE</scope>
    <source>
        <strain evidence="19">DSM 25168</strain>
    </source>
</reference>
<dbReference type="InterPro" id="IPR004099">
    <property type="entry name" value="Pyr_nucl-diS_OxRdtase_dimer"/>
</dbReference>
<evidence type="ECO:0000256" key="7">
    <source>
        <dbReference type="ARBA" id="ARBA00022827"/>
    </source>
</evidence>
<dbReference type="Gene3D" id="3.30.390.30">
    <property type="match status" value="1"/>
</dbReference>
<dbReference type="InterPro" id="IPR012999">
    <property type="entry name" value="Pyr_OxRdtase_I_AS"/>
</dbReference>
<evidence type="ECO:0000256" key="4">
    <source>
        <dbReference type="ARBA" id="ARBA00016961"/>
    </source>
</evidence>
<dbReference type="AlphaFoldDB" id="A0A9J7BW17"/>
<comment type="cofactor">
    <cofactor evidence="14 16">
        <name>FAD</name>
        <dbReference type="ChEBI" id="CHEBI:57692"/>
    </cofactor>
    <text evidence="14 16">Binds 1 FAD per subunit.</text>
</comment>
<evidence type="ECO:0000256" key="12">
    <source>
        <dbReference type="ARBA" id="ARBA00049187"/>
    </source>
</evidence>
<dbReference type="NCBIfam" id="TIGR01350">
    <property type="entry name" value="lipoamide_DH"/>
    <property type="match status" value="1"/>
</dbReference>
<keyword evidence="5" id="KW-0963">Cytoplasm</keyword>
<dbReference type="FunFam" id="3.30.390.30:FF:000001">
    <property type="entry name" value="Dihydrolipoyl dehydrogenase"/>
    <property type="match status" value="1"/>
</dbReference>
<organism evidence="19 20">
    <name type="scientific">Occallatibacter riparius</name>
    <dbReference type="NCBI Taxonomy" id="1002689"/>
    <lineage>
        <taxon>Bacteria</taxon>
        <taxon>Pseudomonadati</taxon>
        <taxon>Acidobacteriota</taxon>
        <taxon>Terriglobia</taxon>
        <taxon>Terriglobales</taxon>
        <taxon>Acidobacteriaceae</taxon>
        <taxon>Occallatibacter</taxon>
    </lineage>
</organism>
<evidence type="ECO:0000259" key="18">
    <source>
        <dbReference type="Pfam" id="PF07992"/>
    </source>
</evidence>
<dbReference type="GO" id="GO:0050660">
    <property type="term" value="F:flavin adenine dinucleotide binding"/>
    <property type="evidence" value="ECO:0007669"/>
    <property type="project" value="InterPro"/>
</dbReference>
<dbReference type="EC" id="1.8.1.4" evidence="3 16"/>
<protein>
    <recommendedName>
        <fullName evidence="4 16">Dihydrolipoyl dehydrogenase</fullName>
        <ecNumber evidence="3 16">1.8.1.4</ecNumber>
    </recommendedName>
</protein>
<dbReference type="InterPro" id="IPR050151">
    <property type="entry name" value="Class-I_Pyr_Nuc-Dis_Oxidored"/>
</dbReference>
<dbReference type="KEGG" id="orp:MOP44_08625"/>
<dbReference type="PRINTS" id="PR00411">
    <property type="entry name" value="PNDRDTASEI"/>
</dbReference>
<evidence type="ECO:0000313" key="19">
    <source>
        <dbReference type="EMBL" id="UWZ85994.1"/>
    </source>
</evidence>
<feature type="binding site" evidence="14">
    <location>
        <begin position="190"/>
        <end position="197"/>
    </location>
    <ligand>
        <name>NAD(+)</name>
        <dbReference type="ChEBI" id="CHEBI:57540"/>
    </ligand>
</feature>
<evidence type="ECO:0000256" key="5">
    <source>
        <dbReference type="ARBA" id="ARBA00022490"/>
    </source>
</evidence>
<feature type="disulfide bond" description="Redox-active" evidence="15">
    <location>
        <begin position="47"/>
        <end position="52"/>
    </location>
</feature>
<dbReference type="RefSeq" id="WP_260795636.1">
    <property type="nucleotide sequence ID" value="NZ_CP093313.1"/>
</dbReference>
<evidence type="ECO:0000256" key="10">
    <source>
        <dbReference type="ARBA" id="ARBA00023157"/>
    </source>
</evidence>
<accession>A0A9J7BW17</accession>
<feature type="binding site" evidence="14">
    <location>
        <position position="120"/>
    </location>
    <ligand>
        <name>FAD</name>
        <dbReference type="ChEBI" id="CHEBI:57692"/>
    </ligand>
</feature>
<evidence type="ECO:0000256" key="11">
    <source>
        <dbReference type="ARBA" id="ARBA00023284"/>
    </source>
</evidence>
<feature type="domain" description="FAD/NAD(P)-binding" evidence="18">
    <location>
        <begin position="9"/>
        <end position="337"/>
    </location>
</feature>
<evidence type="ECO:0000256" key="2">
    <source>
        <dbReference type="ARBA" id="ARBA00007532"/>
    </source>
</evidence>
<proteinExistence type="inferred from homology"/>
<evidence type="ECO:0000256" key="1">
    <source>
        <dbReference type="ARBA" id="ARBA00004496"/>
    </source>
</evidence>
<dbReference type="InterPro" id="IPR006258">
    <property type="entry name" value="Lipoamide_DH"/>
</dbReference>
<comment type="miscellaneous">
    <text evidence="16">The active site is a redox-active disulfide bond.</text>
</comment>
<dbReference type="PROSITE" id="PS00076">
    <property type="entry name" value="PYRIDINE_REDOX_1"/>
    <property type="match status" value="1"/>
</dbReference>
<dbReference type="GO" id="GO:0004148">
    <property type="term" value="F:dihydrolipoyl dehydrogenase (NADH) activity"/>
    <property type="evidence" value="ECO:0007669"/>
    <property type="project" value="UniProtKB-EC"/>
</dbReference>
<feature type="domain" description="Pyridine nucleotide-disulphide oxidoreductase dimerisation" evidence="17">
    <location>
        <begin position="357"/>
        <end position="465"/>
    </location>
</feature>
<dbReference type="InterPro" id="IPR016156">
    <property type="entry name" value="FAD/NAD-linked_Rdtase_dimer_sf"/>
</dbReference>
<dbReference type="GO" id="GO:0005737">
    <property type="term" value="C:cytoplasm"/>
    <property type="evidence" value="ECO:0007669"/>
    <property type="project" value="UniProtKB-SubCell"/>
</dbReference>
<feature type="binding site" evidence="14">
    <location>
        <position position="281"/>
    </location>
    <ligand>
        <name>NAD(+)</name>
        <dbReference type="ChEBI" id="CHEBI:57540"/>
    </ligand>
</feature>
<dbReference type="Gene3D" id="3.50.50.60">
    <property type="entry name" value="FAD/NAD(P)-binding domain"/>
    <property type="match status" value="2"/>
</dbReference>
<evidence type="ECO:0000256" key="16">
    <source>
        <dbReference type="RuleBase" id="RU003692"/>
    </source>
</evidence>
<dbReference type="InterPro" id="IPR036188">
    <property type="entry name" value="FAD/NAD-bd_sf"/>
</dbReference>
<evidence type="ECO:0000313" key="20">
    <source>
        <dbReference type="Proteomes" id="UP001059380"/>
    </source>
</evidence>
<sequence length="476" mass="50760">MAEDTGIIYDVAIIGSGPAGYTAAIRGGQYGLKVALIEADPSLGGTCLHVGCIPTKALLFNAEIWDYLKEAAEYGITGIGTPQLDWAAVQTRKSSIVTKHTKGLDFLMKKNKVTVVRGYGRLTGPAVDGVHTVDLEASDGAKQQLKAKNILLATGSEARMLFGLKPDDRILTNIEMLSVAQPPKSLIVIGAGAVGVEFSSIFRSFGTEVTIVEFLPRLVPVEDEDISKELTRQFKKRNIDVNTASTVQSIEKTDAGVKVTWTTANGQTRDKEAEKVLVAVGRAPRTANVGIEKTKIELDRGFVKVDETQQTAEPGIYAIGDIVAGLPQLAHVGAMSGIVAMAKIAGRKFRPVRRDRIPGCTYTDPQIGSAGLTEAQAKEKGYEVKIGKFPFAGNSKATIVDSHDGFVKIVADAKYGELLGVHIIGPQATELIAEAIAVMELEGTVDELMFTIHAHPTLSEAMLDAYAAVEGMAINA</sequence>
<comment type="subcellular location">
    <subcellularLocation>
        <location evidence="1">Cytoplasm</location>
    </subcellularLocation>
</comment>
<evidence type="ECO:0000256" key="13">
    <source>
        <dbReference type="PIRSR" id="PIRSR000350-2"/>
    </source>
</evidence>
<evidence type="ECO:0000256" key="14">
    <source>
        <dbReference type="PIRSR" id="PIRSR000350-3"/>
    </source>
</evidence>
<keyword evidence="10" id="KW-1015">Disulfide bond</keyword>
<evidence type="ECO:0000259" key="17">
    <source>
        <dbReference type="Pfam" id="PF02852"/>
    </source>
</evidence>
<feature type="binding site" evidence="14">
    <location>
        <position position="213"/>
    </location>
    <ligand>
        <name>NAD(+)</name>
        <dbReference type="ChEBI" id="CHEBI:57540"/>
    </ligand>
</feature>
<feature type="binding site" evidence="14">
    <location>
        <begin position="154"/>
        <end position="156"/>
    </location>
    <ligand>
        <name>FAD</name>
        <dbReference type="ChEBI" id="CHEBI:57692"/>
    </ligand>
</feature>
<dbReference type="PANTHER" id="PTHR22912">
    <property type="entry name" value="DISULFIDE OXIDOREDUCTASE"/>
    <property type="match status" value="1"/>
</dbReference>
<dbReference type="EMBL" id="CP093313">
    <property type="protein sequence ID" value="UWZ85994.1"/>
    <property type="molecule type" value="Genomic_DNA"/>
</dbReference>
<dbReference type="SUPFAM" id="SSF51905">
    <property type="entry name" value="FAD/NAD(P)-binding domain"/>
    <property type="match status" value="1"/>
</dbReference>
<dbReference type="GO" id="GO:0006103">
    <property type="term" value="P:2-oxoglutarate metabolic process"/>
    <property type="evidence" value="ECO:0007669"/>
    <property type="project" value="TreeGrafter"/>
</dbReference>
<dbReference type="Pfam" id="PF02852">
    <property type="entry name" value="Pyr_redox_dim"/>
    <property type="match status" value="1"/>
</dbReference>
<evidence type="ECO:0000256" key="15">
    <source>
        <dbReference type="PIRSR" id="PIRSR000350-4"/>
    </source>
</evidence>
<dbReference type="PIRSF" id="PIRSF000350">
    <property type="entry name" value="Mercury_reductase_MerA"/>
    <property type="match status" value="1"/>
</dbReference>
<dbReference type="InterPro" id="IPR001100">
    <property type="entry name" value="Pyr_nuc-diS_OxRdtase"/>
</dbReference>
<evidence type="ECO:0000256" key="6">
    <source>
        <dbReference type="ARBA" id="ARBA00022630"/>
    </source>
</evidence>
<dbReference type="PRINTS" id="PR00368">
    <property type="entry name" value="FADPNR"/>
</dbReference>
<dbReference type="InterPro" id="IPR023753">
    <property type="entry name" value="FAD/NAD-binding_dom"/>
</dbReference>
<gene>
    <name evidence="19" type="primary">lpdA</name>
    <name evidence="19" type="ORF">MOP44_08625</name>
</gene>
<keyword evidence="14" id="KW-0547">Nucleotide-binding</keyword>
<comment type="similarity">
    <text evidence="2 16">Belongs to the class-I pyridine nucleotide-disulfide oxidoreductase family.</text>
</comment>
<feature type="binding site" evidence="14">
    <location>
        <position position="321"/>
    </location>
    <ligand>
        <name>FAD</name>
        <dbReference type="ChEBI" id="CHEBI:57692"/>
    </ligand>
</feature>
<name>A0A9J7BW17_9BACT</name>
<evidence type="ECO:0000256" key="3">
    <source>
        <dbReference type="ARBA" id="ARBA00012608"/>
    </source>
</evidence>
<feature type="active site" description="Proton acceptor" evidence="13">
    <location>
        <position position="455"/>
    </location>
</feature>